<evidence type="ECO:0000256" key="1">
    <source>
        <dbReference type="RuleBase" id="RU000628"/>
    </source>
</evidence>
<dbReference type="GO" id="GO:0006869">
    <property type="term" value="P:lipid transport"/>
    <property type="evidence" value="ECO:0007669"/>
    <property type="project" value="InterPro"/>
</dbReference>
<dbReference type="GO" id="GO:0008289">
    <property type="term" value="F:lipid binding"/>
    <property type="evidence" value="ECO:0007669"/>
    <property type="project" value="UniProtKB-KW"/>
</dbReference>
<dbReference type="Proteomes" id="UP000017836">
    <property type="component" value="Unassembled WGS sequence"/>
</dbReference>
<dbReference type="CDD" id="cd01960">
    <property type="entry name" value="nsLTP1"/>
    <property type="match status" value="1"/>
</dbReference>
<evidence type="ECO:0000256" key="2">
    <source>
        <dbReference type="SAM" id="SignalP"/>
    </source>
</evidence>
<comment type="similarity">
    <text evidence="1">Belongs to the plant LTP family.</text>
</comment>
<sequence length="133" mass="13758">MANGKVVCMWLLSVALVLGIAGAVGGGVSCESAVQAMIPCGSYLLGAGGNIPSKDCCTSLHSLEGMTKTPAARKQVCQCFKDSGPSFGVKPARAKILPGLCKITIGIPINPSVDCNNHTHTHTHTHTQQFISP</sequence>
<organism evidence="4 5">
    <name type="scientific">Amborella trichopoda</name>
    <dbReference type="NCBI Taxonomy" id="13333"/>
    <lineage>
        <taxon>Eukaryota</taxon>
        <taxon>Viridiplantae</taxon>
        <taxon>Streptophyta</taxon>
        <taxon>Embryophyta</taxon>
        <taxon>Tracheophyta</taxon>
        <taxon>Spermatophyta</taxon>
        <taxon>Magnoliopsida</taxon>
        <taxon>Amborellales</taxon>
        <taxon>Amborellaceae</taxon>
        <taxon>Amborella</taxon>
    </lineage>
</organism>
<feature type="signal peptide" evidence="2">
    <location>
        <begin position="1"/>
        <end position="23"/>
    </location>
</feature>
<feature type="chain" id="PRO_5004806812" description="Non-specific lipid-transfer protein" evidence="2">
    <location>
        <begin position="24"/>
        <end position="133"/>
    </location>
</feature>
<gene>
    <name evidence="4" type="ORF">AMTR_s00074p00138380</name>
</gene>
<evidence type="ECO:0000313" key="5">
    <source>
        <dbReference type="Proteomes" id="UP000017836"/>
    </source>
</evidence>
<name>W1NMX6_AMBTC</name>
<dbReference type="SUPFAM" id="SSF47699">
    <property type="entry name" value="Bifunctional inhibitor/lipid-transfer protein/seed storage 2S albumin"/>
    <property type="match status" value="1"/>
</dbReference>
<proteinExistence type="inferred from homology"/>
<dbReference type="PRINTS" id="PR00382">
    <property type="entry name" value="LIPIDTRNSFER"/>
</dbReference>
<dbReference type="InterPro" id="IPR036312">
    <property type="entry name" value="Bifun_inhib/LTP/seed_sf"/>
</dbReference>
<dbReference type="SMART" id="SM00499">
    <property type="entry name" value="AAI"/>
    <property type="match status" value="1"/>
</dbReference>
<accession>W1NMX6</accession>
<protein>
    <recommendedName>
        <fullName evidence="1">Non-specific lipid-transfer protein</fullName>
    </recommendedName>
</protein>
<dbReference type="OMA" id="CQCLKQT"/>
<dbReference type="Gene3D" id="1.10.110.10">
    <property type="entry name" value="Plant lipid-transfer and hydrophobic proteins"/>
    <property type="match status" value="1"/>
</dbReference>
<dbReference type="eggNOG" id="ENOG502S79G">
    <property type="taxonomic scope" value="Eukaryota"/>
</dbReference>
<dbReference type="Pfam" id="PF00234">
    <property type="entry name" value="Tryp_alpha_amyl"/>
    <property type="match status" value="1"/>
</dbReference>
<evidence type="ECO:0000313" key="4">
    <source>
        <dbReference type="EMBL" id="ERM96931.1"/>
    </source>
</evidence>
<keyword evidence="1" id="KW-0446">Lipid-binding</keyword>
<dbReference type="InterPro" id="IPR000528">
    <property type="entry name" value="Plant_nsLTP"/>
</dbReference>
<keyword evidence="2" id="KW-0732">Signal</keyword>
<reference evidence="5" key="1">
    <citation type="journal article" date="2013" name="Science">
        <title>The Amborella genome and the evolution of flowering plants.</title>
        <authorList>
            <consortium name="Amborella Genome Project"/>
        </authorList>
    </citation>
    <scope>NUCLEOTIDE SEQUENCE [LARGE SCALE GENOMIC DNA]</scope>
</reference>
<dbReference type="InterPro" id="IPR016140">
    <property type="entry name" value="Bifunc_inhib/LTP/seed_store"/>
</dbReference>
<keyword evidence="1" id="KW-0813">Transport</keyword>
<dbReference type="EMBL" id="KI396637">
    <property type="protein sequence ID" value="ERM96931.1"/>
    <property type="molecule type" value="Genomic_DNA"/>
</dbReference>
<dbReference type="Gramene" id="ERM96931">
    <property type="protein sequence ID" value="ERM96931"/>
    <property type="gene ID" value="AMTR_s00074p00138380"/>
</dbReference>
<dbReference type="PANTHER" id="PTHR33076">
    <property type="entry name" value="NON-SPECIFIC LIPID-TRANSFER PROTEIN 2-RELATED"/>
    <property type="match status" value="1"/>
</dbReference>
<comment type="function">
    <text evidence="1">Plant non-specific lipid-transfer proteins transfer phospholipids as well as galactolipids across membranes. May play a role in wax or cutin deposition in the cell walls of expanding epidermal cells and certain secretory tissues.</text>
</comment>
<dbReference type="AlphaFoldDB" id="W1NMX6"/>
<dbReference type="PROSITE" id="PS51257">
    <property type="entry name" value="PROKAR_LIPOPROTEIN"/>
    <property type="match status" value="1"/>
</dbReference>
<keyword evidence="5" id="KW-1185">Reference proteome</keyword>
<evidence type="ECO:0000259" key="3">
    <source>
        <dbReference type="SMART" id="SM00499"/>
    </source>
</evidence>
<feature type="domain" description="Bifunctional inhibitor/plant lipid transfer protein/seed storage helical" evidence="3">
    <location>
        <begin position="30"/>
        <end position="115"/>
    </location>
</feature>
<dbReference type="HOGENOM" id="CLU_128423_0_0_1"/>